<comment type="caution">
    <text evidence="1">The sequence shown here is derived from an EMBL/GenBank/DDBJ whole genome shotgun (WGS) entry which is preliminary data.</text>
</comment>
<keyword evidence="2" id="KW-1185">Reference proteome</keyword>
<organism evidence="1 2">
    <name type="scientific">Penicillium fimorum</name>
    <dbReference type="NCBI Taxonomy" id="1882269"/>
    <lineage>
        <taxon>Eukaryota</taxon>
        <taxon>Fungi</taxon>
        <taxon>Dikarya</taxon>
        <taxon>Ascomycota</taxon>
        <taxon>Pezizomycotina</taxon>
        <taxon>Eurotiomycetes</taxon>
        <taxon>Eurotiomycetidae</taxon>
        <taxon>Eurotiales</taxon>
        <taxon>Aspergillaceae</taxon>
        <taxon>Penicillium</taxon>
    </lineage>
</organism>
<sequence length="134" mass="14949">MESLIWLQSSLELKYGNAYKVFGEARDMVVQPAPEKLSARYDTNSSLEAWQQPEPHFHDAERTGDADHTAKVKITKDSWFSVSSAIGQELQVVLIGVATERSKKGTVFSVLVRQRQLNLSRSRSSVGKAVSQIL</sequence>
<reference evidence="1" key="1">
    <citation type="submission" date="2022-12" db="EMBL/GenBank/DDBJ databases">
        <authorList>
            <person name="Petersen C."/>
        </authorList>
    </citation>
    <scope>NUCLEOTIDE SEQUENCE</scope>
    <source>
        <strain evidence="1">IBT 29495</strain>
    </source>
</reference>
<proteinExistence type="predicted"/>
<gene>
    <name evidence="1" type="ORF">N7463_008220</name>
</gene>
<dbReference type="OrthoDB" id="4505337at2759"/>
<accession>A0A9W9XNG6</accession>
<dbReference type="EMBL" id="JAPWDS010000005">
    <property type="protein sequence ID" value="KAJ5496233.1"/>
    <property type="molecule type" value="Genomic_DNA"/>
</dbReference>
<evidence type="ECO:0000313" key="2">
    <source>
        <dbReference type="Proteomes" id="UP001149954"/>
    </source>
</evidence>
<evidence type="ECO:0000313" key="1">
    <source>
        <dbReference type="EMBL" id="KAJ5496233.1"/>
    </source>
</evidence>
<name>A0A9W9XNG6_9EURO</name>
<reference evidence="1" key="2">
    <citation type="journal article" date="2023" name="IMA Fungus">
        <title>Comparative genomic study of the Penicillium genus elucidates a diverse pangenome and 15 lateral gene transfer events.</title>
        <authorList>
            <person name="Petersen C."/>
            <person name="Sorensen T."/>
            <person name="Nielsen M.R."/>
            <person name="Sondergaard T.E."/>
            <person name="Sorensen J.L."/>
            <person name="Fitzpatrick D.A."/>
            <person name="Frisvad J.C."/>
            <person name="Nielsen K.L."/>
        </authorList>
    </citation>
    <scope>NUCLEOTIDE SEQUENCE</scope>
    <source>
        <strain evidence="1">IBT 29495</strain>
    </source>
</reference>
<dbReference type="Proteomes" id="UP001149954">
    <property type="component" value="Unassembled WGS sequence"/>
</dbReference>
<protein>
    <submittedName>
        <fullName evidence="1">Uncharacterized protein</fullName>
    </submittedName>
</protein>
<dbReference type="AlphaFoldDB" id="A0A9W9XNG6"/>